<reference evidence="5 6" key="1">
    <citation type="submission" date="2017-06" db="EMBL/GenBank/DDBJ databases">
        <title>A platform for efficient transgenesis in Macrostomum lignano, a flatworm model organism for stem cell research.</title>
        <authorList>
            <person name="Berezikov E."/>
        </authorList>
    </citation>
    <scope>NUCLEOTIDE SEQUENCE [LARGE SCALE GENOMIC DNA]</scope>
    <source>
        <strain evidence="5">DV1</strain>
        <tissue evidence="5">Whole organism</tissue>
    </source>
</reference>
<gene>
    <name evidence="5" type="ORF">BOX15_Mlig010910g2</name>
</gene>
<dbReference type="GO" id="GO:0008270">
    <property type="term" value="F:zinc ion binding"/>
    <property type="evidence" value="ECO:0007669"/>
    <property type="project" value="UniProtKB-KW"/>
</dbReference>
<feature type="region of interest" description="Disordered" evidence="3">
    <location>
        <begin position="577"/>
        <end position="760"/>
    </location>
</feature>
<protein>
    <recommendedName>
        <fullName evidence="4">C2H2-type domain-containing protein</fullName>
    </recommendedName>
</protein>
<evidence type="ECO:0000313" key="5">
    <source>
        <dbReference type="EMBL" id="PAA86303.1"/>
    </source>
</evidence>
<feature type="compositionally biased region" description="Polar residues" evidence="3">
    <location>
        <begin position="159"/>
        <end position="179"/>
    </location>
</feature>
<dbReference type="PANTHER" id="PTHR43696">
    <property type="entry name" value="COILED-COIL DOMAIN-CONTAINING PROTEIN 157"/>
    <property type="match status" value="1"/>
</dbReference>
<evidence type="ECO:0000313" key="6">
    <source>
        <dbReference type="Proteomes" id="UP000215902"/>
    </source>
</evidence>
<evidence type="ECO:0000256" key="2">
    <source>
        <dbReference type="SAM" id="Coils"/>
    </source>
</evidence>
<name>A0A267GJS4_9PLAT</name>
<evidence type="ECO:0000256" key="1">
    <source>
        <dbReference type="PROSITE-ProRule" id="PRU00042"/>
    </source>
</evidence>
<dbReference type="Proteomes" id="UP000215902">
    <property type="component" value="Unassembled WGS sequence"/>
</dbReference>
<feature type="region of interest" description="Disordered" evidence="3">
    <location>
        <begin position="151"/>
        <end position="179"/>
    </location>
</feature>
<comment type="caution">
    <text evidence="5">The sequence shown here is derived from an EMBL/GenBank/DDBJ whole genome shotgun (WGS) entry which is preliminary data.</text>
</comment>
<dbReference type="PANTHER" id="PTHR43696:SF9">
    <property type="entry name" value="COILED-COIL DOMAIN-CONTAINING PROTEIN 157"/>
    <property type="match status" value="1"/>
</dbReference>
<keyword evidence="1" id="KW-0863">Zinc-finger</keyword>
<evidence type="ECO:0000259" key="4">
    <source>
        <dbReference type="PROSITE" id="PS50157"/>
    </source>
</evidence>
<feature type="compositionally biased region" description="Low complexity" evidence="3">
    <location>
        <begin position="714"/>
        <end position="733"/>
    </location>
</feature>
<feature type="compositionally biased region" description="Basic and acidic residues" evidence="3">
    <location>
        <begin position="577"/>
        <end position="586"/>
    </location>
</feature>
<dbReference type="Gene3D" id="1.10.287.1490">
    <property type="match status" value="1"/>
</dbReference>
<feature type="compositionally biased region" description="Low complexity" evidence="3">
    <location>
        <begin position="677"/>
        <end position="686"/>
    </location>
</feature>
<feature type="compositionally biased region" description="Polar residues" evidence="3">
    <location>
        <begin position="625"/>
        <end position="637"/>
    </location>
</feature>
<dbReference type="AlphaFoldDB" id="A0A267GJS4"/>
<keyword evidence="6" id="KW-1185">Reference proteome</keyword>
<dbReference type="OrthoDB" id="10051906at2759"/>
<feature type="non-terminal residue" evidence="5">
    <location>
        <position position="1"/>
    </location>
</feature>
<feature type="domain" description="C2H2-type" evidence="4">
    <location>
        <begin position="769"/>
        <end position="795"/>
    </location>
</feature>
<feature type="compositionally biased region" description="Basic and acidic residues" evidence="3">
    <location>
        <begin position="641"/>
        <end position="654"/>
    </location>
</feature>
<dbReference type="InterPro" id="IPR013087">
    <property type="entry name" value="Znf_C2H2_type"/>
</dbReference>
<accession>A0A267GJS4</accession>
<feature type="coiled-coil region" evidence="2">
    <location>
        <begin position="273"/>
        <end position="381"/>
    </location>
</feature>
<evidence type="ECO:0000256" key="3">
    <source>
        <dbReference type="SAM" id="MobiDB-lite"/>
    </source>
</evidence>
<keyword evidence="1" id="KW-0862">Zinc</keyword>
<dbReference type="PROSITE" id="PS50157">
    <property type="entry name" value="ZINC_FINGER_C2H2_2"/>
    <property type="match status" value="1"/>
</dbReference>
<keyword evidence="2" id="KW-0175">Coiled coil</keyword>
<organism evidence="5 6">
    <name type="scientific">Macrostomum lignano</name>
    <dbReference type="NCBI Taxonomy" id="282301"/>
    <lineage>
        <taxon>Eukaryota</taxon>
        <taxon>Metazoa</taxon>
        <taxon>Spiralia</taxon>
        <taxon>Lophotrochozoa</taxon>
        <taxon>Platyhelminthes</taxon>
        <taxon>Rhabditophora</taxon>
        <taxon>Macrostomorpha</taxon>
        <taxon>Macrostomida</taxon>
        <taxon>Macrostomidae</taxon>
        <taxon>Macrostomum</taxon>
    </lineage>
</organism>
<feature type="compositionally biased region" description="Polar residues" evidence="3">
    <location>
        <begin position="655"/>
        <end position="664"/>
    </location>
</feature>
<keyword evidence="1" id="KW-0479">Metal-binding</keyword>
<feature type="compositionally biased region" description="Low complexity" evidence="3">
    <location>
        <begin position="742"/>
        <end position="760"/>
    </location>
</feature>
<dbReference type="STRING" id="282301.A0A267GJS4"/>
<proteinExistence type="predicted"/>
<dbReference type="EMBL" id="NIVC01000284">
    <property type="protein sequence ID" value="PAA86303.1"/>
    <property type="molecule type" value="Genomic_DNA"/>
</dbReference>
<sequence>IMAHLLGSEYCLKSLSSDARDLHNVLQELIAKAGPVPVMSWKFPDKKACDLDIPYLLQQYAFCMDEPEANQVSHIVLLELVIDRYNLLLQVLSQFILTHLPAEAGQSSGSQTHAGGSSLGLAAKKFWNRMGQMSLLVRQLTDEARLSELRQQQQKEEVSQNVVKSNKTDQSPIRSAVPNSTKSCQTVETAFVPCDSCSEVQHGFSRISAHLSALCEKERLPSSLRIYRAQLQQANGGFDGDWLAASDLVRWSVELEKEANRLVKHFNQVSDTSAQLKRQNADLTAALEQAKTREVKFDQERAADAEKAAKSRRELESKMDKLVKQYEATVDQVSSANKALEASKLQLMKDIEAAKKSIEQQEELIKLLDRVKNRVKQVSKRDDLSLEDLELAVGSVGERLTDLTDQLCQAREETQAAATQCENLARQNESLQAKHRMTAERVAELSAENEQLKEALDELEEFKDNHRSSGKDLEKELVAAKMQNKESEMLIKTLTEAQDNLTLSVQRLKSQVSDLQTSLQKSEDEKRLLIEYPDLNGPVNQDVEGTGDPLADMRQQVFANETRIRLLTEQTSSMRRALERVGKRPELPASSEQVDQHEDDSMHLPPIHQPVSKPPPAPAAARQGAWQQKQQPHQATFQAGKDVENERSDSDSSSHQEQPFGSRQSARRISDPVPLWQLQQQQQQQQEHQHQAHSRPPQMPSDQAKRSGSAGRPNSAASGAAKGANSGNSSTSALQAYKRAKAATGSAASSSSASPALAWSASPRREIVYPCAKCNKPFKLKSDLAVHKNYCSGKT</sequence>
<feature type="coiled-coil region" evidence="2">
    <location>
        <begin position="414"/>
        <end position="525"/>
    </location>
</feature>
<dbReference type="InterPro" id="IPR029681">
    <property type="entry name" value="CCDC157"/>
</dbReference>